<keyword evidence="2" id="KW-0813">Transport</keyword>
<sequence length="286" mass="30296">MDSLMVYVYQVAFSFSILILISLGLALIFGMMKVINLAQGEFLMLGAYFCVLGSNLGLPLWLAMFAAGLGVGLVGVIVERTVIRFLYGRVLDTLLATWGISLFLMGIVTTIAGPQSQSVPSNMGPVNFGGLNVPGYSLVMIAAALLMLVGTYAIWRFTNLGLLVRGTMQNPEMARALGTNTSMIYMFTFGFGSAITGLAGALLVPLFGASPTMGSFYISKAFITVISGGPWPLIGTVSASGLYGVIDGVVSYELSPVLAEICVLFVAVVMLRLLPQGITGRMRKGI</sequence>
<dbReference type="InterPro" id="IPR052157">
    <property type="entry name" value="BCAA_transport_permease"/>
</dbReference>
<keyword evidence="3" id="KW-1003">Cell membrane</keyword>
<evidence type="ECO:0000313" key="10">
    <source>
        <dbReference type="EMBL" id="KKN61374.1"/>
    </source>
</evidence>
<keyword evidence="5" id="KW-0029">Amino-acid transport</keyword>
<organism evidence="10">
    <name type="scientific">marine sediment metagenome</name>
    <dbReference type="NCBI Taxonomy" id="412755"/>
    <lineage>
        <taxon>unclassified sequences</taxon>
        <taxon>metagenomes</taxon>
        <taxon>ecological metagenomes</taxon>
    </lineage>
</organism>
<dbReference type="PANTHER" id="PTHR11795:SF447">
    <property type="entry name" value="ABC TRANSPORTER PERMEASE PROTEIN"/>
    <property type="match status" value="1"/>
</dbReference>
<dbReference type="EMBL" id="LAZR01000660">
    <property type="protein sequence ID" value="KKN61374.1"/>
    <property type="molecule type" value="Genomic_DNA"/>
</dbReference>
<dbReference type="InterPro" id="IPR001851">
    <property type="entry name" value="ABC_transp_permease"/>
</dbReference>
<feature type="transmembrane region" description="Helical" evidence="9">
    <location>
        <begin position="60"/>
        <end position="78"/>
    </location>
</feature>
<keyword evidence="4 9" id="KW-0812">Transmembrane</keyword>
<protein>
    <recommendedName>
        <fullName evidence="11">Branched-chain amino acid ABC transporter permease</fullName>
    </recommendedName>
</protein>
<feature type="transmembrane region" description="Helical" evidence="9">
    <location>
        <begin position="6"/>
        <end position="27"/>
    </location>
</feature>
<keyword evidence="6 9" id="KW-1133">Transmembrane helix</keyword>
<feature type="transmembrane region" description="Helical" evidence="9">
    <location>
        <begin position="183"/>
        <end position="207"/>
    </location>
</feature>
<comment type="caution">
    <text evidence="10">The sequence shown here is derived from an EMBL/GenBank/DDBJ whole genome shotgun (WGS) entry which is preliminary data.</text>
</comment>
<name>A0A0F9S2V7_9ZZZZ</name>
<evidence type="ECO:0000256" key="7">
    <source>
        <dbReference type="ARBA" id="ARBA00023136"/>
    </source>
</evidence>
<dbReference type="Pfam" id="PF02653">
    <property type="entry name" value="BPD_transp_2"/>
    <property type="match status" value="1"/>
</dbReference>
<evidence type="ECO:0000256" key="6">
    <source>
        <dbReference type="ARBA" id="ARBA00022989"/>
    </source>
</evidence>
<feature type="transmembrane region" description="Helical" evidence="9">
    <location>
        <begin position="90"/>
        <end position="113"/>
    </location>
</feature>
<accession>A0A0F9S2V7</accession>
<proteinExistence type="inferred from homology"/>
<evidence type="ECO:0008006" key="11">
    <source>
        <dbReference type="Google" id="ProtNLM"/>
    </source>
</evidence>
<dbReference type="GO" id="GO:0005886">
    <property type="term" value="C:plasma membrane"/>
    <property type="evidence" value="ECO:0007669"/>
    <property type="project" value="UniProtKB-SubCell"/>
</dbReference>
<comment type="similarity">
    <text evidence="8">Belongs to the binding-protein-dependent transport system permease family. LivHM subfamily.</text>
</comment>
<feature type="transmembrane region" description="Helical" evidence="9">
    <location>
        <begin position="133"/>
        <end position="155"/>
    </location>
</feature>
<evidence type="ECO:0000256" key="9">
    <source>
        <dbReference type="SAM" id="Phobius"/>
    </source>
</evidence>
<evidence type="ECO:0000256" key="8">
    <source>
        <dbReference type="ARBA" id="ARBA00037998"/>
    </source>
</evidence>
<comment type="subcellular location">
    <subcellularLocation>
        <location evidence="1">Cell membrane</location>
        <topology evidence="1">Multi-pass membrane protein</topology>
    </subcellularLocation>
</comment>
<dbReference type="PANTHER" id="PTHR11795">
    <property type="entry name" value="BRANCHED-CHAIN AMINO ACID TRANSPORT SYSTEM PERMEASE PROTEIN LIVH"/>
    <property type="match status" value="1"/>
</dbReference>
<gene>
    <name evidence="10" type="ORF">LCGC14_0522410</name>
</gene>
<evidence type="ECO:0000256" key="1">
    <source>
        <dbReference type="ARBA" id="ARBA00004651"/>
    </source>
</evidence>
<keyword evidence="7 9" id="KW-0472">Membrane</keyword>
<reference evidence="10" key="1">
    <citation type="journal article" date="2015" name="Nature">
        <title>Complex archaea that bridge the gap between prokaryotes and eukaryotes.</title>
        <authorList>
            <person name="Spang A."/>
            <person name="Saw J.H."/>
            <person name="Jorgensen S.L."/>
            <person name="Zaremba-Niedzwiedzka K."/>
            <person name="Martijn J."/>
            <person name="Lind A.E."/>
            <person name="van Eijk R."/>
            <person name="Schleper C."/>
            <person name="Guy L."/>
            <person name="Ettema T.J."/>
        </authorList>
    </citation>
    <scope>NUCLEOTIDE SEQUENCE</scope>
</reference>
<evidence type="ECO:0000256" key="2">
    <source>
        <dbReference type="ARBA" id="ARBA00022448"/>
    </source>
</evidence>
<evidence type="ECO:0000256" key="3">
    <source>
        <dbReference type="ARBA" id="ARBA00022475"/>
    </source>
</evidence>
<dbReference type="GO" id="GO:0022857">
    <property type="term" value="F:transmembrane transporter activity"/>
    <property type="evidence" value="ECO:0007669"/>
    <property type="project" value="InterPro"/>
</dbReference>
<dbReference type="CDD" id="cd06582">
    <property type="entry name" value="TM_PBP1_LivH_like"/>
    <property type="match status" value="1"/>
</dbReference>
<dbReference type="GO" id="GO:0006865">
    <property type="term" value="P:amino acid transport"/>
    <property type="evidence" value="ECO:0007669"/>
    <property type="project" value="UniProtKB-KW"/>
</dbReference>
<evidence type="ECO:0000256" key="5">
    <source>
        <dbReference type="ARBA" id="ARBA00022970"/>
    </source>
</evidence>
<evidence type="ECO:0000256" key="4">
    <source>
        <dbReference type="ARBA" id="ARBA00022692"/>
    </source>
</evidence>
<feature type="transmembrane region" description="Helical" evidence="9">
    <location>
        <begin position="257"/>
        <end position="274"/>
    </location>
</feature>
<dbReference type="AlphaFoldDB" id="A0A0F9S2V7"/>